<evidence type="ECO:0000313" key="13">
    <source>
        <dbReference type="EMBL" id="OUI78621.1"/>
    </source>
</evidence>
<dbReference type="Gene3D" id="3.90.1150.10">
    <property type="entry name" value="Aspartate Aminotransferase, domain 1"/>
    <property type="match status" value="1"/>
</dbReference>
<accession>A0A251ZVD9</accession>
<evidence type="ECO:0000256" key="3">
    <source>
        <dbReference type="ARBA" id="ARBA00007970"/>
    </source>
</evidence>
<dbReference type="GO" id="GO:0030170">
    <property type="term" value="F:pyridoxal phosphate binding"/>
    <property type="evidence" value="ECO:0007669"/>
    <property type="project" value="InterPro"/>
</dbReference>
<dbReference type="Gene3D" id="3.40.640.10">
    <property type="entry name" value="Type I PLP-dependent aspartate aminotransferase-like (Major domain)"/>
    <property type="match status" value="1"/>
</dbReference>
<dbReference type="GO" id="GO:0004400">
    <property type="term" value="F:histidinol-phosphate transaminase activity"/>
    <property type="evidence" value="ECO:0007669"/>
    <property type="project" value="UniProtKB-UniRule"/>
</dbReference>
<dbReference type="PANTHER" id="PTHR42885:SF2">
    <property type="entry name" value="HISTIDINOL-PHOSPHATE AMINOTRANSFERASE"/>
    <property type="match status" value="1"/>
</dbReference>
<dbReference type="InterPro" id="IPR015422">
    <property type="entry name" value="PyrdxlP-dep_Trfase_small"/>
</dbReference>
<protein>
    <recommendedName>
        <fullName evidence="11">Histidinol-phosphate aminotransferase</fullName>
        <ecNumber evidence="11">2.6.1.9</ecNumber>
    </recommendedName>
    <alternativeName>
        <fullName evidence="11">Imidazole acetol-phosphate transaminase</fullName>
    </alternativeName>
</protein>
<evidence type="ECO:0000256" key="10">
    <source>
        <dbReference type="ARBA" id="ARBA00047481"/>
    </source>
</evidence>
<evidence type="ECO:0000256" key="6">
    <source>
        <dbReference type="ARBA" id="ARBA00022605"/>
    </source>
</evidence>
<comment type="caution">
    <text evidence="13">The sequence shown here is derived from an EMBL/GenBank/DDBJ whole genome shotgun (WGS) entry which is preliminary data.</text>
</comment>
<evidence type="ECO:0000259" key="12">
    <source>
        <dbReference type="Pfam" id="PF00155"/>
    </source>
</evidence>
<dbReference type="Proteomes" id="UP000194946">
    <property type="component" value="Unassembled WGS sequence"/>
</dbReference>
<dbReference type="UniPathway" id="UPA00031">
    <property type="reaction ID" value="UER00012"/>
</dbReference>
<gene>
    <name evidence="11" type="primary">hisC</name>
    <name evidence="13" type="ORF">HK18_06915</name>
</gene>
<dbReference type="HAMAP" id="MF_01023">
    <property type="entry name" value="HisC_aminotrans_2"/>
    <property type="match status" value="1"/>
</dbReference>
<evidence type="ECO:0000256" key="1">
    <source>
        <dbReference type="ARBA" id="ARBA00001933"/>
    </source>
</evidence>
<organism evidence="13 14">
    <name type="scientific">Commensalibacter intestini</name>
    <dbReference type="NCBI Taxonomy" id="479936"/>
    <lineage>
        <taxon>Bacteria</taxon>
        <taxon>Pseudomonadati</taxon>
        <taxon>Pseudomonadota</taxon>
        <taxon>Alphaproteobacteria</taxon>
        <taxon>Acetobacterales</taxon>
        <taxon>Acetobacteraceae</taxon>
    </lineage>
</organism>
<dbReference type="EC" id="2.6.1.9" evidence="11"/>
<comment type="pathway">
    <text evidence="2 11">Amino-acid biosynthesis; L-histidine biosynthesis; L-histidine from 5-phospho-alpha-D-ribose 1-diphosphate: step 7/9.</text>
</comment>
<keyword evidence="7 11" id="KW-0808">Transferase</keyword>
<name>A0A251ZVD9_9PROT</name>
<dbReference type="SUPFAM" id="SSF53383">
    <property type="entry name" value="PLP-dependent transferases"/>
    <property type="match status" value="1"/>
</dbReference>
<evidence type="ECO:0000256" key="4">
    <source>
        <dbReference type="ARBA" id="ARBA00011738"/>
    </source>
</evidence>
<keyword evidence="9 11" id="KW-0368">Histidine biosynthesis</keyword>
<dbReference type="RefSeq" id="WP_086632096.1">
    <property type="nucleotide sequence ID" value="NZ_JOPB01000005.1"/>
</dbReference>
<reference evidence="14" key="1">
    <citation type="submission" date="2014-06" db="EMBL/GenBank/DDBJ databases">
        <authorList>
            <person name="Winans N.J."/>
            <person name="Newell P.D."/>
            <person name="Douglas A.E."/>
        </authorList>
    </citation>
    <scope>NUCLEOTIDE SEQUENCE [LARGE SCALE GENOMIC DNA]</scope>
    <source>
        <strain evidence="14">DmL_052</strain>
    </source>
</reference>
<comment type="catalytic activity">
    <reaction evidence="10 11">
        <text>L-histidinol phosphate + 2-oxoglutarate = 3-(imidazol-4-yl)-2-oxopropyl phosphate + L-glutamate</text>
        <dbReference type="Rhea" id="RHEA:23744"/>
        <dbReference type="ChEBI" id="CHEBI:16810"/>
        <dbReference type="ChEBI" id="CHEBI:29985"/>
        <dbReference type="ChEBI" id="CHEBI:57766"/>
        <dbReference type="ChEBI" id="CHEBI:57980"/>
        <dbReference type="EC" id="2.6.1.9"/>
    </reaction>
</comment>
<dbReference type="EMBL" id="JOPB01000005">
    <property type="protein sequence ID" value="OUI78621.1"/>
    <property type="molecule type" value="Genomic_DNA"/>
</dbReference>
<evidence type="ECO:0000256" key="8">
    <source>
        <dbReference type="ARBA" id="ARBA00022898"/>
    </source>
</evidence>
<keyword evidence="5 11" id="KW-0032">Aminotransferase</keyword>
<dbReference type="InterPro" id="IPR015421">
    <property type="entry name" value="PyrdxlP-dep_Trfase_major"/>
</dbReference>
<keyword evidence="14" id="KW-1185">Reference proteome</keyword>
<proteinExistence type="inferred from homology"/>
<evidence type="ECO:0000256" key="5">
    <source>
        <dbReference type="ARBA" id="ARBA00022576"/>
    </source>
</evidence>
<dbReference type="NCBIfam" id="TIGR01141">
    <property type="entry name" value="hisC"/>
    <property type="match status" value="1"/>
</dbReference>
<feature type="domain" description="Aminotransferase class I/classII large" evidence="12">
    <location>
        <begin position="26"/>
        <end position="349"/>
    </location>
</feature>
<dbReference type="Pfam" id="PF00155">
    <property type="entry name" value="Aminotran_1_2"/>
    <property type="match status" value="1"/>
</dbReference>
<dbReference type="InterPro" id="IPR004839">
    <property type="entry name" value="Aminotransferase_I/II_large"/>
</dbReference>
<keyword evidence="8 11" id="KW-0663">Pyridoxal phosphate</keyword>
<dbReference type="GO" id="GO:0000105">
    <property type="term" value="P:L-histidine biosynthetic process"/>
    <property type="evidence" value="ECO:0007669"/>
    <property type="project" value="UniProtKB-UniRule"/>
</dbReference>
<evidence type="ECO:0000256" key="2">
    <source>
        <dbReference type="ARBA" id="ARBA00005011"/>
    </source>
</evidence>
<dbReference type="InterPro" id="IPR015424">
    <property type="entry name" value="PyrdxlP-dep_Trfase"/>
</dbReference>
<dbReference type="PANTHER" id="PTHR42885">
    <property type="entry name" value="HISTIDINOL-PHOSPHATE AMINOTRANSFERASE-RELATED"/>
    <property type="match status" value="1"/>
</dbReference>
<dbReference type="CDD" id="cd00609">
    <property type="entry name" value="AAT_like"/>
    <property type="match status" value="1"/>
</dbReference>
<feature type="modified residue" description="N6-(pyridoxal phosphate)lysine" evidence="11">
    <location>
        <position position="212"/>
    </location>
</feature>
<comment type="subunit">
    <text evidence="4 11">Homodimer.</text>
</comment>
<dbReference type="AlphaFoldDB" id="A0A251ZVD9"/>
<comment type="cofactor">
    <cofactor evidence="1 11">
        <name>pyridoxal 5'-phosphate</name>
        <dbReference type="ChEBI" id="CHEBI:597326"/>
    </cofactor>
</comment>
<keyword evidence="6 11" id="KW-0028">Amino-acid biosynthesis</keyword>
<evidence type="ECO:0000256" key="11">
    <source>
        <dbReference type="HAMAP-Rule" id="MF_01023"/>
    </source>
</evidence>
<evidence type="ECO:0000256" key="9">
    <source>
        <dbReference type="ARBA" id="ARBA00023102"/>
    </source>
</evidence>
<comment type="similarity">
    <text evidence="3 11">Belongs to the class-II pyridoxal-phosphate-dependent aminotransferase family. Histidinol-phosphate aminotransferase subfamily.</text>
</comment>
<sequence>MNNPFWSPFVNEIVPYTPGEQPKVTNLIKLNTNENAYGVSPKVLNALKGAIDDHLKLYPDPTSLQLCTELGKLHNVDPKSVFVGNGSDEVLGFAFFALLKHEKPVLFPDITYSFYPVYCNLFNINYKTIPLTDNFEINLNDYEKEDCAGIVITNPNAPTGILLNPQLIQKYLKEHPKQVIIVDEAYIDFGGESVVSLINEFPNLLVVRTFSKFYGLAGLRVGYAVGNPDLIEGIRRVKDSFNSYPLDRLAQTAATAAVKDIQWSIDNANRIIANRDYLTKSLQNFGFKVLDSKSNFIFVSHPKIAGEELASKLREKNILIRHFSTDRIKEWLRITVGNEEECKVLIREIKNIYNFNT</sequence>
<evidence type="ECO:0000313" key="14">
    <source>
        <dbReference type="Proteomes" id="UP000194946"/>
    </source>
</evidence>
<dbReference type="InterPro" id="IPR005861">
    <property type="entry name" value="HisP_aminotrans"/>
</dbReference>
<evidence type="ECO:0000256" key="7">
    <source>
        <dbReference type="ARBA" id="ARBA00022679"/>
    </source>
</evidence>